<keyword evidence="8" id="KW-0862">Zinc</keyword>
<evidence type="ECO:0000256" key="6">
    <source>
        <dbReference type="ARBA" id="ARBA00022771"/>
    </source>
</evidence>
<dbReference type="PROSITE" id="PS00678">
    <property type="entry name" value="WD_REPEATS_1"/>
    <property type="match status" value="1"/>
</dbReference>
<evidence type="ECO:0000256" key="4">
    <source>
        <dbReference type="ARBA" id="ARBA00022723"/>
    </source>
</evidence>
<keyword evidence="6 11" id="KW-0863">Zinc-finger</keyword>
<keyword evidence="2 12" id="KW-0853">WD repeat</keyword>
<dbReference type="CDD" id="cd16504">
    <property type="entry name" value="RING-HC_COP1"/>
    <property type="match status" value="1"/>
</dbReference>
<dbReference type="PRINTS" id="PR00320">
    <property type="entry name" value="GPROTEINBRPT"/>
</dbReference>
<dbReference type="Proteomes" id="UP000594262">
    <property type="component" value="Unplaced"/>
</dbReference>
<dbReference type="GO" id="GO:0005634">
    <property type="term" value="C:nucleus"/>
    <property type="evidence" value="ECO:0007669"/>
    <property type="project" value="UniProtKB-SubCell"/>
</dbReference>
<evidence type="ECO:0000313" key="17">
    <source>
        <dbReference type="Proteomes" id="UP000594262"/>
    </source>
</evidence>
<evidence type="ECO:0000256" key="14">
    <source>
        <dbReference type="SAM" id="MobiDB-lite"/>
    </source>
</evidence>
<dbReference type="PROSITE" id="PS00518">
    <property type="entry name" value="ZF_RING_1"/>
    <property type="match status" value="1"/>
</dbReference>
<organism evidence="16 17">
    <name type="scientific">Clytia hemisphaerica</name>
    <dbReference type="NCBI Taxonomy" id="252671"/>
    <lineage>
        <taxon>Eukaryota</taxon>
        <taxon>Metazoa</taxon>
        <taxon>Cnidaria</taxon>
        <taxon>Hydrozoa</taxon>
        <taxon>Hydroidolina</taxon>
        <taxon>Leptothecata</taxon>
        <taxon>Obeliida</taxon>
        <taxon>Clytiidae</taxon>
        <taxon>Clytia</taxon>
    </lineage>
</organism>
<dbReference type="OrthoDB" id="273771at2759"/>
<evidence type="ECO:0000256" key="13">
    <source>
        <dbReference type="SAM" id="Coils"/>
    </source>
</evidence>
<dbReference type="FunFam" id="2.130.10.10:FF:000090">
    <property type="entry name" value="E3 ubiquitin-protein ligase RFWD2 isoform X1"/>
    <property type="match status" value="1"/>
</dbReference>
<dbReference type="InterPro" id="IPR019775">
    <property type="entry name" value="WD40_repeat_CS"/>
</dbReference>
<evidence type="ECO:0000256" key="2">
    <source>
        <dbReference type="ARBA" id="ARBA00022574"/>
    </source>
</evidence>
<feature type="repeat" description="WD" evidence="12">
    <location>
        <begin position="547"/>
        <end position="587"/>
    </location>
</feature>
<keyword evidence="3" id="KW-0808">Transferase</keyword>
<evidence type="ECO:0000256" key="7">
    <source>
        <dbReference type="ARBA" id="ARBA00022786"/>
    </source>
</evidence>
<evidence type="ECO:0000256" key="12">
    <source>
        <dbReference type="PROSITE-ProRule" id="PRU00221"/>
    </source>
</evidence>
<dbReference type="PANTHER" id="PTHR44080">
    <property type="entry name" value="E3 UBIQUITIN-PROTEIN LIGASE COP1"/>
    <property type="match status" value="1"/>
</dbReference>
<dbReference type="InterPro" id="IPR042755">
    <property type="entry name" value="COP1"/>
</dbReference>
<dbReference type="GO" id="GO:0061630">
    <property type="term" value="F:ubiquitin protein ligase activity"/>
    <property type="evidence" value="ECO:0007669"/>
    <property type="project" value="InterPro"/>
</dbReference>
<dbReference type="SMART" id="SM00320">
    <property type="entry name" value="WD40"/>
    <property type="match status" value="7"/>
</dbReference>
<feature type="compositionally biased region" description="Polar residues" evidence="14">
    <location>
        <begin position="1"/>
        <end position="16"/>
    </location>
</feature>
<evidence type="ECO:0000256" key="11">
    <source>
        <dbReference type="PROSITE-ProRule" id="PRU00175"/>
    </source>
</evidence>
<dbReference type="PROSITE" id="PS50216">
    <property type="entry name" value="DHHC"/>
    <property type="match status" value="1"/>
</dbReference>
<sequence>MASQTPVVSGSGTNVPHSVPSTALSSSTAATILSAVSNIGLSGNSRSARNAGKSRKRQNQNHPVTFSAVPNSYIDKNNDFICPICFETLDEAYITKCGHSFCYQCIIRSLDESHRCPKCNNVIEQKDHLIPNFKLNELVQKSKQGSISTKRKKADGIVHSEVSDLMNNDNLSLNQVNSLLENLHKKKEVLEADSRAAQLEILKDFLSQIKRKKQQELDKLMEEVRFLDTDLKVVEGKIDSHCSEYQSLLQNHVVPTTPTIVHSKASGTCFPLDDSPEQETSCHDGFNLTRHAAQSFHKGWSSENTAARRKRIYQHFDDLETCYFNMKKGNISDDVKIEDGLESITQTLAKFTKFTKCKQLATLNYASDIYNGSSIVSSIEFDRDCDYFAIAGVTKKIKVFEYGQVIRDVVDIHYPSYEMTCNSKISCISWSQYHRGMLSSSDYEGTVTIWDAFTGTQTQLFQEHEKRCWSVDFNTVDPNLLASGSDDAKVKLWATNMEHSVATLEAKANVCCVKFNPATKYHIAFGSADHCVHYYDLRNPKKSLAVLKGHRKAVSYAKFLDSNQIVSASTDSQLKLWDIKRGHCVKSYKGHSNEKNFVGLATNGDYIACGSENNSLYCYYKGVSKQLLTFKFDTIRGVMDRDKRDEESNEFVSAVCWKPNSNVVVAANSQGQIKVLEMV</sequence>
<evidence type="ECO:0000256" key="10">
    <source>
        <dbReference type="ARBA" id="ARBA00023242"/>
    </source>
</evidence>
<keyword evidence="9 13" id="KW-0175">Coiled coil</keyword>
<evidence type="ECO:0000256" key="9">
    <source>
        <dbReference type="ARBA" id="ARBA00023054"/>
    </source>
</evidence>
<feature type="repeat" description="WD" evidence="12">
    <location>
        <begin position="461"/>
        <end position="503"/>
    </location>
</feature>
<dbReference type="InterPro" id="IPR013083">
    <property type="entry name" value="Znf_RING/FYVE/PHD"/>
</dbReference>
<dbReference type="PANTHER" id="PTHR44080:SF1">
    <property type="entry name" value="E3 UBIQUITIN-PROTEIN LIGASE COP1"/>
    <property type="match status" value="1"/>
</dbReference>
<proteinExistence type="predicted"/>
<evidence type="ECO:0000256" key="1">
    <source>
        <dbReference type="ARBA" id="ARBA00004123"/>
    </source>
</evidence>
<dbReference type="GO" id="GO:0043161">
    <property type="term" value="P:proteasome-mediated ubiquitin-dependent protein catabolic process"/>
    <property type="evidence" value="ECO:0007669"/>
    <property type="project" value="TreeGrafter"/>
</dbReference>
<accession>A0A7M5WYD9</accession>
<dbReference type="AlphaFoldDB" id="A0A7M5WYD9"/>
<dbReference type="InterPro" id="IPR020472">
    <property type="entry name" value="WD40_PAC1"/>
</dbReference>
<dbReference type="GO" id="GO:0008270">
    <property type="term" value="F:zinc ion binding"/>
    <property type="evidence" value="ECO:0007669"/>
    <property type="project" value="UniProtKB-KW"/>
</dbReference>
<feature type="coiled-coil region" evidence="13">
    <location>
        <begin position="173"/>
        <end position="237"/>
    </location>
</feature>
<dbReference type="InterPro" id="IPR017907">
    <property type="entry name" value="Znf_RING_CS"/>
</dbReference>
<dbReference type="Gene3D" id="3.30.40.10">
    <property type="entry name" value="Zinc/RING finger domain, C3HC4 (zinc finger)"/>
    <property type="match status" value="1"/>
</dbReference>
<protein>
    <recommendedName>
        <fullName evidence="15">RING-type domain-containing protein</fullName>
    </recommendedName>
</protein>
<feature type="region of interest" description="Disordered" evidence="14">
    <location>
        <begin position="44"/>
        <end position="64"/>
    </location>
</feature>
<dbReference type="SUPFAM" id="SSF50978">
    <property type="entry name" value="WD40 repeat-like"/>
    <property type="match status" value="1"/>
</dbReference>
<dbReference type="PROSITE" id="PS50089">
    <property type="entry name" value="ZF_RING_2"/>
    <property type="match status" value="1"/>
</dbReference>
<name>A0A7M5WYD9_9CNID</name>
<feature type="region of interest" description="Disordered" evidence="14">
    <location>
        <begin position="1"/>
        <end position="20"/>
    </location>
</feature>
<keyword evidence="5" id="KW-0677">Repeat</keyword>
<dbReference type="InterPro" id="IPR001680">
    <property type="entry name" value="WD40_rpt"/>
</dbReference>
<comment type="subcellular location">
    <subcellularLocation>
        <location evidence="1">Nucleus</location>
    </subcellularLocation>
</comment>
<evidence type="ECO:0000256" key="5">
    <source>
        <dbReference type="ARBA" id="ARBA00022737"/>
    </source>
</evidence>
<dbReference type="EnsemblMetazoa" id="CLYHEMT015068.1">
    <property type="protein sequence ID" value="CLYHEMP015068.1"/>
    <property type="gene ID" value="CLYHEMG015068"/>
</dbReference>
<dbReference type="CDD" id="cd00200">
    <property type="entry name" value="WD40"/>
    <property type="match status" value="1"/>
</dbReference>
<keyword evidence="4" id="KW-0479">Metal-binding</keyword>
<evidence type="ECO:0000256" key="3">
    <source>
        <dbReference type="ARBA" id="ARBA00022679"/>
    </source>
</evidence>
<dbReference type="Pfam" id="PF13923">
    <property type="entry name" value="zf-C3HC4_2"/>
    <property type="match status" value="1"/>
</dbReference>
<dbReference type="Pfam" id="PF00400">
    <property type="entry name" value="WD40"/>
    <property type="match status" value="5"/>
</dbReference>
<keyword evidence="7" id="KW-0833">Ubl conjugation pathway</keyword>
<dbReference type="InterPro" id="IPR015943">
    <property type="entry name" value="WD40/YVTN_repeat-like_dom_sf"/>
</dbReference>
<dbReference type="SUPFAM" id="SSF57850">
    <property type="entry name" value="RING/U-box"/>
    <property type="match status" value="1"/>
</dbReference>
<dbReference type="InterPro" id="IPR036322">
    <property type="entry name" value="WD40_repeat_dom_sf"/>
</dbReference>
<dbReference type="GeneID" id="136800448"/>
<dbReference type="RefSeq" id="XP_066913208.1">
    <property type="nucleotide sequence ID" value="XM_067057107.1"/>
</dbReference>
<feature type="domain" description="RING-type" evidence="15">
    <location>
        <begin position="82"/>
        <end position="120"/>
    </location>
</feature>
<dbReference type="PROSITE" id="PS50294">
    <property type="entry name" value="WD_REPEATS_REGION"/>
    <property type="match status" value="1"/>
</dbReference>
<keyword evidence="17" id="KW-1185">Reference proteome</keyword>
<dbReference type="InterPro" id="IPR001841">
    <property type="entry name" value="Znf_RING"/>
</dbReference>
<dbReference type="SMART" id="SM00184">
    <property type="entry name" value="RING"/>
    <property type="match status" value="1"/>
</dbReference>
<keyword evidence="10" id="KW-0539">Nucleus</keyword>
<dbReference type="PROSITE" id="PS50082">
    <property type="entry name" value="WD_REPEATS_2"/>
    <property type="match status" value="2"/>
</dbReference>
<dbReference type="Gene3D" id="2.130.10.10">
    <property type="entry name" value="YVTN repeat-like/Quinoprotein amine dehydrogenase"/>
    <property type="match status" value="1"/>
</dbReference>
<reference evidence="16" key="1">
    <citation type="submission" date="2021-01" db="UniProtKB">
        <authorList>
            <consortium name="EnsemblMetazoa"/>
        </authorList>
    </citation>
    <scope>IDENTIFICATION</scope>
</reference>
<evidence type="ECO:0000256" key="8">
    <source>
        <dbReference type="ARBA" id="ARBA00022833"/>
    </source>
</evidence>
<evidence type="ECO:0000313" key="16">
    <source>
        <dbReference type="EnsemblMetazoa" id="CLYHEMP015068.1"/>
    </source>
</evidence>
<evidence type="ECO:0000259" key="15">
    <source>
        <dbReference type="PROSITE" id="PS50089"/>
    </source>
</evidence>